<name>A0A8I1ARX8_BURCE</name>
<proteinExistence type="predicted"/>
<evidence type="ECO:0000313" key="2">
    <source>
        <dbReference type="Proteomes" id="UP000645612"/>
    </source>
</evidence>
<sequence>MISSKTYLKIKNEFVDFHTFDGEIQDPNYIEGAIELSVSGVVLLDKSMWDCVDQLWAYLIEGLVCVSRGEEFKVCFPDQPIEIKFYVHGGSVVFSVAVHETIKVVVDRSEFVSEMKRFAVEFFEDLKGKGERFGALSDFYLNKLNSI</sequence>
<gene>
    <name evidence="1" type="ORF">JAO13_07065</name>
</gene>
<dbReference type="RefSeq" id="WP_176130203.1">
    <property type="nucleotide sequence ID" value="NZ_CADDZZ010000005.1"/>
</dbReference>
<reference evidence="1" key="1">
    <citation type="submission" date="2020-12" db="EMBL/GenBank/DDBJ databases">
        <title>Burkholderia cepacia complex in Mexico.</title>
        <authorList>
            <person name="Estrada P."/>
        </authorList>
    </citation>
    <scope>NUCLEOTIDE SEQUENCE</scope>
    <source>
        <strain evidence="1">871</strain>
    </source>
</reference>
<organism evidence="1 2">
    <name type="scientific">Burkholderia cepacia</name>
    <name type="common">Pseudomonas cepacia</name>
    <dbReference type="NCBI Taxonomy" id="292"/>
    <lineage>
        <taxon>Bacteria</taxon>
        <taxon>Pseudomonadati</taxon>
        <taxon>Pseudomonadota</taxon>
        <taxon>Betaproteobacteria</taxon>
        <taxon>Burkholderiales</taxon>
        <taxon>Burkholderiaceae</taxon>
        <taxon>Burkholderia</taxon>
        <taxon>Burkholderia cepacia complex</taxon>
    </lineage>
</organism>
<dbReference type="Proteomes" id="UP000645612">
    <property type="component" value="Unassembled WGS sequence"/>
</dbReference>
<protein>
    <submittedName>
        <fullName evidence="1">Uncharacterized protein</fullName>
    </submittedName>
</protein>
<comment type="caution">
    <text evidence="1">The sequence shown here is derived from an EMBL/GenBank/DDBJ whole genome shotgun (WGS) entry which is preliminary data.</text>
</comment>
<dbReference type="EMBL" id="JAEDXG010000005">
    <property type="protein sequence ID" value="MBH9696200.1"/>
    <property type="molecule type" value="Genomic_DNA"/>
</dbReference>
<accession>A0A8I1ARX8</accession>
<dbReference type="AlphaFoldDB" id="A0A8I1ARX8"/>
<evidence type="ECO:0000313" key="1">
    <source>
        <dbReference type="EMBL" id="MBH9696200.1"/>
    </source>
</evidence>